<accession>A0A8S5SA46</accession>
<sequence>MELRCYNVKEIWHECVKCRIGDDIGIYADKFELRKEDIKSMVSQIKNDHGETYCCECHIRQDGEQWTPYRQIVEMLILMGAKAGALHFCGSLVDNPLIRFEQYGQK</sequence>
<organism evidence="1">
    <name type="scientific">Myoviridae sp. ctByu2</name>
    <dbReference type="NCBI Taxonomy" id="2827668"/>
    <lineage>
        <taxon>Viruses</taxon>
        <taxon>Duplodnaviria</taxon>
        <taxon>Heunggongvirae</taxon>
        <taxon>Uroviricota</taxon>
        <taxon>Caudoviricetes</taxon>
    </lineage>
</organism>
<name>A0A8S5SA46_9CAUD</name>
<evidence type="ECO:0000313" key="1">
    <source>
        <dbReference type="EMBL" id="DAF47691.1"/>
    </source>
</evidence>
<proteinExistence type="predicted"/>
<protein>
    <submittedName>
        <fullName evidence="1">Uncharacterized protein</fullName>
    </submittedName>
</protein>
<dbReference type="EMBL" id="BK032557">
    <property type="protein sequence ID" value="DAF47691.1"/>
    <property type="molecule type" value="Genomic_DNA"/>
</dbReference>
<reference evidence="1" key="1">
    <citation type="journal article" date="2021" name="Proc. Natl. Acad. Sci. U.S.A.">
        <title>A Catalog of Tens of Thousands of Viruses from Human Metagenomes Reveals Hidden Associations with Chronic Diseases.</title>
        <authorList>
            <person name="Tisza M.J."/>
            <person name="Buck C.B."/>
        </authorList>
    </citation>
    <scope>NUCLEOTIDE SEQUENCE</scope>
    <source>
        <strain evidence="1">CtByu2</strain>
    </source>
</reference>